<feature type="non-terminal residue" evidence="1">
    <location>
        <position position="1"/>
    </location>
</feature>
<gene>
    <name evidence="1" type="ORF">THAOC_16916</name>
</gene>
<dbReference type="eggNOG" id="ENOG502SACR">
    <property type="taxonomic scope" value="Eukaryota"/>
</dbReference>
<comment type="caution">
    <text evidence="1">The sequence shown here is derived from an EMBL/GenBank/DDBJ whole genome shotgun (WGS) entry which is preliminary data.</text>
</comment>
<keyword evidence="2" id="KW-1185">Reference proteome</keyword>
<accession>K0S8H1</accession>
<name>K0S8H1_THAOC</name>
<dbReference type="EMBL" id="AGNL01018858">
    <property type="protein sequence ID" value="EJK62473.1"/>
    <property type="molecule type" value="Genomic_DNA"/>
</dbReference>
<evidence type="ECO:0000313" key="1">
    <source>
        <dbReference type="EMBL" id="EJK62473.1"/>
    </source>
</evidence>
<proteinExistence type="predicted"/>
<organism evidence="1 2">
    <name type="scientific">Thalassiosira oceanica</name>
    <name type="common">Marine diatom</name>
    <dbReference type="NCBI Taxonomy" id="159749"/>
    <lineage>
        <taxon>Eukaryota</taxon>
        <taxon>Sar</taxon>
        <taxon>Stramenopiles</taxon>
        <taxon>Ochrophyta</taxon>
        <taxon>Bacillariophyta</taxon>
        <taxon>Coscinodiscophyceae</taxon>
        <taxon>Thalassiosirophycidae</taxon>
        <taxon>Thalassiosirales</taxon>
        <taxon>Thalassiosiraceae</taxon>
        <taxon>Thalassiosira</taxon>
    </lineage>
</organism>
<protein>
    <submittedName>
        <fullName evidence="1">Uncharacterized protein</fullName>
    </submittedName>
</protein>
<sequence>VMAVDEEEVAWWERTFQGSGQLGALPDPVIRPKFFKSVRAMRLIGYDLALEEEGANERGKARLWTDSMPQATKQQHRVEAPDGLLGRDRRNSSLAMRALGAVLAFVGSTPVASASEGLMTCDIDLPTEYFSLMNETLVELESHFQTEIVDGLNMLGLPLVPSLGLSDVLDLKTTVFDGLFGSAEDRAAWLNSAAAAVDVKQTVLANAASELVGSLGATIDVGCSHNAELQRYSMDIVVDGSVAGQALDDDSLAASFLPESLGQANILSPVFDITYGAHIPMHLDLAAKKFALGDVAADLSVKLSAELEVSALPILEGHGSLTLTGSGSMAGTFAYSRIKGWTSTGSLDAALDATAVAGGTTSLANIGLRARDNEIFDTTPPKVSFNFDVCDFVDGLKNSISSLEVTADDVEAVMNRYLDLSSHPYLGASLTSDAIALEAQTHVDTAKQAVLTELDSLAVSCASQLTSLDIISSVSAGLFPSTMELRIDLGVHKEVTFGSEDLQAALEKVFERLHVGLFVAEGNLPNIAGILSQATVFASFDFEVSAGLSLNLAGGDTRRRLLWGSMHPMVDPDANLKDFFANGALSTALSGALFLSVNKMSLRAQAKVTDLDVELFPAASPFPAVSVQGGHLGMHAGIQLSQPFKFELNMEGGLAANHIGVSNSIKSAFQFATDGQLSAVLPIVVDLDGMAHEFKILLTDEDSFDAVDFSVLLDFDACKVSSMLRSLMSHIGSSYLSPSDILGPMSTMSGIDFSSSSDTRWLDGLFPSFEKVLGGVIEGMFRLCYFINVYLI</sequence>
<dbReference type="AlphaFoldDB" id="K0S8H1"/>
<dbReference type="Proteomes" id="UP000266841">
    <property type="component" value="Unassembled WGS sequence"/>
</dbReference>
<reference evidence="1 2" key="1">
    <citation type="journal article" date="2012" name="Genome Biol.">
        <title>Genome and low-iron response of an oceanic diatom adapted to chronic iron limitation.</title>
        <authorList>
            <person name="Lommer M."/>
            <person name="Specht M."/>
            <person name="Roy A.S."/>
            <person name="Kraemer L."/>
            <person name="Andreson R."/>
            <person name="Gutowska M.A."/>
            <person name="Wolf J."/>
            <person name="Bergner S.V."/>
            <person name="Schilhabel M.B."/>
            <person name="Klostermeier U.C."/>
            <person name="Beiko R.G."/>
            <person name="Rosenstiel P."/>
            <person name="Hippler M."/>
            <person name="Laroche J."/>
        </authorList>
    </citation>
    <scope>NUCLEOTIDE SEQUENCE [LARGE SCALE GENOMIC DNA]</scope>
    <source>
        <strain evidence="1 2">CCMP1005</strain>
    </source>
</reference>
<evidence type="ECO:0000313" key="2">
    <source>
        <dbReference type="Proteomes" id="UP000266841"/>
    </source>
</evidence>